<evidence type="ECO:0000313" key="9">
    <source>
        <dbReference type="EMBL" id="GGG78799.1"/>
    </source>
</evidence>
<feature type="transmembrane region" description="Helical" evidence="8">
    <location>
        <begin position="249"/>
        <end position="268"/>
    </location>
</feature>
<comment type="caution">
    <text evidence="9">The sequence shown here is derived from an EMBL/GenBank/DDBJ whole genome shotgun (WGS) entry which is preliminary data.</text>
</comment>
<gene>
    <name evidence="9" type="ORF">GCM10011585_22480</name>
</gene>
<name>A0A917HGV2_9BACT</name>
<dbReference type="PANTHER" id="PTHR30250">
    <property type="entry name" value="PST FAMILY PREDICTED COLANIC ACID TRANSPORTER"/>
    <property type="match status" value="1"/>
</dbReference>
<dbReference type="AlphaFoldDB" id="A0A917HGV2"/>
<protein>
    <recommendedName>
        <fullName evidence="11">O-antigen/teichoic acid export membrane protein</fullName>
    </recommendedName>
</protein>
<keyword evidence="5 8" id="KW-1133">Transmembrane helix</keyword>
<feature type="transmembrane region" description="Helical" evidence="8">
    <location>
        <begin position="327"/>
        <end position="349"/>
    </location>
</feature>
<keyword evidence="6 8" id="KW-0472">Membrane</keyword>
<evidence type="ECO:0008006" key="11">
    <source>
        <dbReference type="Google" id="ProtNLM"/>
    </source>
</evidence>
<dbReference type="Proteomes" id="UP000647241">
    <property type="component" value="Unassembled WGS sequence"/>
</dbReference>
<feature type="transmembrane region" description="Helical" evidence="8">
    <location>
        <begin position="97"/>
        <end position="118"/>
    </location>
</feature>
<evidence type="ECO:0000256" key="1">
    <source>
        <dbReference type="ARBA" id="ARBA00004651"/>
    </source>
</evidence>
<keyword evidence="10" id="KW-1185">Reference proteome</keyword>
<organism evidence="9 10">
    <name type="scientific">Edaphobacter dinghuensis</name>
    <dbReference type="NCBI Taxonomy" id="1560005"/>
    <lineage>
        <taxon>Bacteria</taxon>
        <taxon>Pseudomonadati</taxon>
        <taxon>Acidobacteriota</taxon>
        <taxon>Terriglobia</taxon>
        <taxon>Terriglobales</taxon>
        <taxon>Acidobacteriaceae</taxon>
        <taxon>Edaphobacter</taxon>
    </lineage>
</organism>
<feature type="region of interest" description="Disordered" evidence="7">
    <location>
        <begin position="1"/>
        <end position="38"/>
    </location>
</feature>
<keyword evidence="3" id="KW-1003">Cell membrane</keyword>
<evidence type="ECO:0000256" key="5">
    <source>
        <dbReference type="ARBA" id="ARBA00022989"/>
    </source>
</evidence>
<proteinExistence type="inferred from homology"/>
<dbReference type="InterPro" id="IPR050833">
    <property type="entry name" value="Poly_Biosynth_Transport"/>
</dbReference>
<comment type="similarity">
    <text evidence="2">Belongs to the polysaccharide synthase family.</text>
</comment>
<feature type="compositionally biased region" description="Pro residues" evidence="7">
    <location>
        <begin position="1"/>
        <end position="10"/>
    </location>
</feature>
<evidence type="ECO:0000256" key="4">
    <source>
        <dbReference type="ARBA" id="ARBA00022692"/>
    </source>
</evidence>
<feature type="transmembrane region" description="Helical" evidence="8">
    <location>
        <begin position="188"/>
        <end position="208"/>
    </location>
</feature>
<evidence type="ECO:0000256" key="7">
    <source>
        <dbReference type="SAM" id="MobiDB-lite"/>
    </source>
</evidence>
<feature type="transmembrane region" description="Helical" evidence="8">
    <location>
        <begin position="411"/>
        <end position="434"/>
    </location>
</feature>
<evidence type="ECO:0000256" key="8">
    <source>
        <dbReference type="SAM" id="Phobius"/>
    </source>
</evidence>
<comment type="subcellular location">
    <subcellularLocation>
        <location evidence="1">Cell membrane</location>
        <topology evidence="1">Multi-pass membrane protein</topology>
    </subcellularLocation>
</comment>
<feature type="transmembrane region" description="Helical" evidence="8">
    <location>
        <begin position="441"/>
        <end position="459"/>
    </location>
</feature>
<evidence type="ECO:0000256" key="6">
    <source>
        <dbReference type="ARBA" id="ARBA00023136"/>
    </source>
</evidence>
<reference evidence="9" key="1">
    <citation type="journal article" date="2014" name="Int. J. Syst. Evol. Microbiol.">
        <title>Complete genome sequence of Corynebacterium casei LMG S-19264T (=DSM 44701T), isolated from a smear-ripened cheese.</title>
        <authorList>
            <consortium name="US DOE Joint Genome Institute (JGI-PGF)"/>
            <person name="Walter F."/>
            <person name="Albersmeier A."/>
            <person name="Kalinowski J."/>
            <person name="Ruckert C."/>
        </authorList>
    </citation>
    <scope>NUCLEOTIDE SEQUENCE</scope>
    <source>
        <strain evidence="9">CGMCC 1.12997</strain>
    </source>
</reference>
<keyword evidence="4 8" id="KW-0812">Transmembrane</keyword>
<feature type="transmembrane region" description="Helical" evidence="8">
    <location>
        <begin position="62"/>
        <end position="85"/>
    </location>
</feature>
<feature type="transmembrane region" description="Helical" evidence="8">
    <location>
        <begin position="301"/>
        <end position="321"/>
    </location>
</feature>
<evidence type="ECO:0000256" key="2">
    <source>
        <dbReference type="ARBA" id="ARBA00007430"/>
    </source>
</evidence>
<dbReference type="PANTHER" id="PTHR30250:SF10">
    <property type="entry name" value="LIPOPOLYSACCHARIDE BIOSYNTHESIS PROTEIN WZXC"/>
    <property type="match status" value="1"/>
</dbReference>
<reference evidence="9" key="2">
    <citation type="submission" date="2020-09" db="EMBL/GenBank/DDBJ databases">
        <authorList>
            <person name="Sun Q."/>
            <person name="Zhou Y."/>
        </authorList>
    </citation>
    <scope>NUCLEOTIDE SEQUENCE</scope>
    <source>
        <strain evidence="9">CGMCC 1.12997</strain>
    </source>
</reference>
<evidence type="ECO:0000313" key="10">
    <source>
        <dbReference type="Proteomes" id="UP000647241"/>
    </source>
</evidence>
<feature type="transmembrane region" description="Helical" evidence="8">
    <location>
        <begin position="465"/>
        <end position="489"/>
    </location>
</feature>
<dbReference type="GO" id="GO:0005886">
    <property type="term" value="C:plasma membrane"/>
    <property type="evidence" value="ECO:0007669"/>
    <property type="project" value="UniProtKB-SubCell"/>
</dbReference>
<feature type="transmembrane region" description="Helical" evidence="8">
    <location>
        <begin position="154"/>
        <end position="176"/>
    </location>
</feature>
<accession>A0A917HGV2</accession>
<evidence type="ECO:0000256" key="3">
    <source>
        <dbReference type="ARBA" id="ARBA00022475"/>
    </source>
</evidence>
<dbReference type="EMBL" id="BMGT01000002">
    <property type="protein sequence ID" value="GGG78799.1"/>
    <property type="molecule type" value="Genomic_DNA"/>
</dbReference>
<feature type="transmembrane region" description="Helical" evidence="8">
    <location>
        <begin position="370"/>
        <end position="396"/>
    </location>
</feature>
<sequence>MPRPSHPEPLPETTLAPFTGTDPTTPLDVLPEQPQVDDTSAATTRFERLLAWISSTLGIDKAVAFTILARGWSSLAGIGTLTLIAHSLSPIEQGYYYTFYSLVALQVVFELGFSVVILQTASHEAAHLTISPDGTITGPESSHARLASVLQKSIRWYTVAALLMVTILLPVGIHFFSVQSAKHPGGDAVSWFFPWLLVVLATSCTFQIDPTFSFLEGCGYVSNVARTRLTQVMLGTALGWTALLLHHGLYAPGLIILGQAIAGGFYVVHKRHLLVPLFRRAVGSYRIDWGAEIWPFQWRIAVSWLCGYFTFQIFNPILFAYRGPVEAGQMGMSMNICGTLSALTISWMNTKSAPFGRMIALRDFKLLDTVFFRTLIQSTTAAILACSAVLGATIFLRAHHIRFALRLLPPLPFALLLAATIANIVVFGFAIYLRAHKQEKFMWNSIAGALWIAPTSFIFGRSYGAIGIAVTYFLATLVIGIGSGSFTFFKYRKLWHG</sequence>